<dbReference type="FunFam" id="3.50.50.60:FF:000012">
    <property type="entry name" value="Thioredoxin reductase 1, cytoplasmic"/>
    <property type="match status" value="1"/>
</dbReference>
<evidence type="ECO:0000259" key="9">
    <source>
        <dbReference type="Pfam" id="PF02852"/>
    </source>
</evidence>
<evidence type="ECO:0000256" key="1">
    <source>
        <dbReference type="ARBA" id="ARBA00001974"/>
    </source>
</evidence>
<dbReference type="Proteomes" id="UP000444721">
    <property type="component" value="Unassembled WGS sequence"/>
</dbReference>
<dbReference type="VEuPathDB" id="AmoebaDB:NfTy_004310"/>
<accession>A0A6A5C0W2</accession>
<comment type="caution">
    <text evidence="11">The sequence shown here is derived from an EMBL/GenBank/DDBJ whole genome shotgun (WGS) entry which is preliminary data.</text>
</comment>
<dbReference type="GO" id="GO:0005829">
    <property type="term" value="C:cytosol"/>
    <property type="evidence" value="ECO:0007669"/>
    <property type="project" value="TreeGrafter"/>
</dbReference>
<dbReference type="GO" id="GO:0004362">
    <property type="term" value="F:glutathione-disulfide reductase (NADPH) activity"/>
    <property type="evidence" value="ECO:0007669"/>
    <property type="project" value="TreeGrafter"/>
</dbReference>
<dbReference type="OMA" id="GCQTTIV"/>
<keyword evidence="12" id="KW-1185">Reference proteome</keyword>
<evidence type="ECO:0000313" key="12">
    <source>
        <dbReference type="Proteomes" id="UP000444721"/>
    </source>
</evidence>
<dbReference type="GO" id="GO:0006749">
    <property type="term" value="P:glutathione metabolic process"/>
    <property type="evidence" value="ECO:0007669"/>
    <property type="project" value="TreeGrafter"/>
</dbReference>
<dbReference type="RefSeq" id="XP_044568796.1">
    <property type="nucleotide sequence ID" value="XM_044711803.1"/>
</dbReference>
<comment type="similarity">
    <text evidence="2 8">Belongs to the class-I pyridine nucleotide-disulfide oxidoreductase family.</text>
</comment>
<reference evidence="11 12" key="1">
    <citation type="journal article" date="2019" name="Sci. Rep.">
        <title>Nanopore sequencing improves the draft genome of the human pathogenic amoeba Naegleria fowleri.</title>
        <authorList>
            <person name="Liechti N."/>
            <person name="Schurch N."/>
            <person name="Bruggmann R."/>
            <person name="Wittwer M."/>
        </authorList>
    </citation>
    <scope>NUCLEOTIDE SEQUENCE [LARGE SCALE GENOMIC DNA]</scope>
    <source>
        <strain evidence="11 12">ATCC 30894</strain>
    </source>
</reference>
<dbReference type="Gene3D" id="3.30.390.30">
    <property type="match status" value="1"/>
</dbReference>
<dbReference type="OrthoDB" id="5956163at2759"/>
<dbReference type="InterPro" id="IPR023753">
    <property type="entry name" value="FAD/NAD-binding_dom"/>
</dbReference>
<organism evidence="11 12">
    <name type="scientific">Naegleria fowleri</name>
    <name type="common">Brain eating amoeba</name>
    <dbReference type="NCBI Taxonomy" id="5763"/>
    <lineage>
        <taxon>Eukaryota</taxon>
        <taxon>Discoba</taxon>
        <taxon>Heterolobosea</taxon>
        <taxon>Tetramitia</taxon>
        <taxon>Eutetramitia</taxon>
        <taxon>Vahlkampfiidae</taxon>
        <taxon>Naegleria</taxon>
    </lineage>
</organism>
<gene>
    <name evidence="11" type="ORF">FDP41_007998</name>
</gene>
<keyword evidence="4 8" id="KW-0274">FAD</keyword>
<dbReference type="InterPro" id="IPR004099">
    <property type="entry name" value="Pyr_nucl-diS_OxRdtase_dimer"/>
</dbReference>
<evidence type="ECO:0000256" key="4">
    <source>
        <dbReference type="ARBA" id="ARBA00022827"/>
    </source>
</evidence>
<evidence type="ECO:0000256" key="3">
    <source>
        <dbReference type="ARBA" id="ARBA00022630"/>
    </source>
</evidence>
<dbReference type="Pfam" id="PF02852">
    <property type="entry name" value="Pyr_redox_dim"/>
    <property type="match status" value="1"/>
</dbReference>
<dbReference type="GO" id="GO:0045454">
    <property type="term" value="P:cell redox homeostasis"/>
    <property type="evidence" value="ECO:0007669"/>
    <property type="project" value="InterPro"/>
</dbReference>
<dbReference type="InterPro" id="IPR046952">
    <property type="entry name" value="GSHR/TRXR-like"/>
</dbReference>
<dbReference type="PRINTS" id="PR00411">
    <property type="entry name" value="PNDRDTASEI"/>
</dbReference>
<dbReference type="PANTHER" id="PTHR42737">
    <property type="entry name" value="GLUTATHIONE REDUCTASE"/>
    <property type="match status" value="1"/>
</dbReference>
<dbReference type="GO" id="GO:0050660">
    <property type="term" value="F:flavin adenine dinucleotide binding"/>
    <property type="evidence" value="ECO:0007669"/>
    <property type="project" value="InterPro"/>
</dbReference>
<dbReference type="PANTHER" id="PTHR42737:SF7">
    <property type="entry name" value="THIOREDOXIN-DISULFIDE REDUCTASE"/>
    <property type="match status" value="1"/>
</dbReference>
<dbReference type="GO" id="GO:0034599">
    <property type="term" value="P:cellular response to oxidative stress"/>
    <property type="evidence" value="ECO:0007669"/>
    <property type="project" value="TreeGrafter"/>
</dbReference>
<dbReference type="VEuPathDB" id="AmoebaDB:NF0036980"/>
<dbReference type="InterPro" id="IPR012999">
    <property type="entry name" value="Pyr_OxRdtase_I_AS"/>
</dbReference>
<dbReference type="VEuPathDB" id="AmoebaDB:FDP41_007998"/>
<keyword evidence="7 8" id="KW-0676">Redox-active center</keyword>
<feature type="domain" description="Pyridine nucleotide-disulphide oxidoreductase dimerisation" evidence="9">
    <location>
        <begin position="424"/>
        <end position="532"/>
    </location>
</feature>
<evidence type="ECO:0000256" key="7">
    <source>
        <dbReference type="ARBA" id="ARBA00023284"/>
    </source>
</evidence>
<dbReference type="Pfam" id="PF07992">
    <property type="entry name" value="Pyr_redox_2"/>
    <property type="match status" value="1"/>
</dbReference>
<keyword evidence="6" id="KW-1015">Disulfide bond</keyword>
<dbReference type="GeneID" id="68115216"/>
<sequence>MSQPSMNSFMYDLIVIGGGSGGLKAAKTAADLGAKVALLDYVKPSTQGNTWKIGGTCVNVGCIPKKQMHFAAEMGDKIRQAINYGWKLPGFMDRTIENDDPFNHFPHEIRKDYFDWNVLVQGILNTRSGSHFVYKNELKKRKIDFYEQLGQLKDAHTVSLVGSSSSSSSSNNNLLLTSKYIVLAPGGRPHIPSQVPGALEHAITSDDLFSLRSPPGKTLIVGGGYIALECAGFLSGLGFDVSVMVRSQILRNSTFDREVVTHLQESMELNHKVRFLQPCIPLRIEKLENCDKKKVYYILNTETDKKEYSEEFDTVMFATGRSPDVKGLNLDAVGVQYIKEEEEGQKIIVDQEERTSVPSIFAIGDVIENGHNFELTPVAIQQGKYLAYRLFSQPFTETSKASSSSSSEERKTKQSFQLVDYNCVPTTVFTPLEYGLVGYSEEKAIQEFGSEHLVIYKKKFNILEYKIPEKAEKGFVKLICLKENERVIGLHYLGPQAAEVTQGFALALKKGCTKEEFDDLIGIHPSNAEAFVYLELGVYEDKTCCG</sequence>
<dbReference type="Gene3D" id="3.50.50.60">
    <property type="entry name" value="FAD/NAD(P)-binding domain"/>
    <property type="match status" value="2"/>
</dbReference>
<dbReference type="SUPFAM" id="SSF51905">
    <property type="entry name" value="FAD/NAD(P)-binding domain"/>
    <property type="match status" value="1"/>
</dbReference>
<name>A0A6A5C0W2_NAEFO</name>
<evidence type="ECO:0000256" key="2">
    <source>
        <dbReference type="ARBA" id="ARBA00007532"/>
    </source>
</evidence>
<dbReference type="EMBL" id="VFQX01000004">
    <property type="protein sequence ID" value="KAF0984083.1"/>
    <property type="molecule type" value="Genomic_DNA"/>
</dbReference>
<keyword evidence="5 8" id="KW-0560">Oxidoreductase</keyword>
<evidence type="ECO:0000256" key="6">
    <source>
        <dbReference type="ARBA" id="ARBA00023157"/>
    </source>
</evidence>
<keyword evidence="3 8" id="KW-0285">Flavoprotein</keyword>
<dbReference type="InterPro" id="IPR016156">
    <property type="entry name" value="FAD/NAD-linked_Rdtase_dimer_sf"/>
</dbReference>
<dbReference type="PROSITE" id="PS00076">
    <property type="entry name" value="PYRIDINE_REDOX_1"/>
    <property type="match status" value="1"/>
</dbReference>
<evidence type="ECO:0008006" key="13">
    <source>
        <dbReference type="Google" id="ProtNLM"/>
    </source>
</evidence>
<evidence type="ECO:0000256" key="8">
    <source>
        <dbReference type="RuleBase" id="RU003691"/>
    </source>
</evidence>
<dbReference type="SUPFAM" id="SSF55424">
    <property type="entry name" value="FAD/NAD-linked reductases, dimerisation (C-terminal) domain"/>
    <property type="match status" value="1"/>
</dbReference>
<dbReference type="GO" id="GO:0005739">
    <property type="term" value="C:mitochondrion"/>
    <property type="evidence" value="ECO:0007669"/>
    <property type="project" value="TreeGrafter"/>
</dbReference>
<dbReference type="PRINTS" id="PR00368">
    <property type="entry name" value="FADPNR"/>
</dbReference>
<protein>
    <recommendedName>
        <fullName evidence="13">Thioredoxin reductase</fullName>
    </recommendedName>
</protein>
<dbReference type="AlphaFoldDB" id="A0A6A5C0W2"/>
<proteinExistence type="inferred from homology"/>
<feature type="domain" description="FAD/NAD(P)-binding" evidence="10">
    <location>
        <begin position="11"/>
        <end position="383"/>
    </location>
</feature>
<evidence type="ECO:0000259" key="10">
    <source>
        <dbReference type="Pfam" id="PF07992"/>
    </source>
</evidence>
<evidence type="ECO:0000313" key="11">
    <source>
        <dbReference type="EMBL" id="KAF0984083.1"/>
    </source>
</evidence>
<comment type="cofactor">
    <cofactor evidence="1">
        <name>FAD</name>
        <dbReference type="ChEBI" id="CHEBI:57692"/>
    </cofactor>
</comment>
<dbReference type="InterPro" id="IPR036188">
    <property type="entry name" value="FAD/NAD-bd_sf"/>
</dbReference>
<evidence type="ECO:0000256" key="5">
    <source>
        <dbReference type="ARBA" id="ARBA00023002"/>
    </source>
</evidence>